<feature type="transmembrane region" description="Helical" evidence="6">
    <location>
        <begin position="113"/>
        <end position="135"/>
    </location>
</feature>
<dbReference type="EMBL" id="JACCCU010000001">
    <property type="protein sequence ID" value="NYF87976.1"/>
    <property type="molecule type" value="Genomic_DNA"/>
</dbReference>
<feature type="transmembrane region" description="Helical" evidence="6">
    <location>
        <begin position="353"/>
        <end position="374"/>
    </location>
</feature>
<feature type="transmembrane region" description="Helical" evidence="6">
    <location>
        <begin position="479"/>
        <end position="497"/>
    </location>
</feature>
<evidence type="ECO:0000256" key="6">
    <source>
        <dbReference type="SAM" id="Phobius"/>
    </source>
</evidence>
<feature type="transmembrane region" description="Helical" evidence="6">
    <location>
        <begin position="212"/>
        <end position="232"/>
    </location>
</feature>
<dbReference type="Proteomes" id="UP000564385">
    <property type="component" value="Unassembled WGS sequence"/>
</dbReference>
<feature type="transmembrane region" description="Helical" evidence="6">
    <location>
        <begin position="175"/>
        <end position="200"/>
    </location>
</feature>
<proteinExistence type="predicted"/>
<evidence type="ECO:0000256" key="1">
    <source>
        <dbReference type="ARBA" id="ARBA00004141"/>
    </source>
</evidence>
<dbReference type="GO" id="GO:0016020">
    <property type="term" value="C:membrane"/>
    <property type="evidence" value="ECO:0007669"/>
    <property type="project" value="UniProtKB-SubCell"/>
</dbReference>
<dbReference type="InterPro" id="IPR036259">
    <property type="entry name" value="MFS_trans_sf"/>
</dbReference>
<keyword evidence="4 6" id="KW-1133">Transmembrane helix</keyword>
<sequence length="509" mass="55470">MNLSLIRARERGAGFPEDLLLPDVFVPTLQFQDGNVDHCALRRQKVEAQYGREVTMKAPALLILSLDNERPGHSGRLYRKISRRLIPLLFLSYLFAFLDRINVSYAQLQMKPMLGFTDAVYGLGAGVFFLSYVVFEMPSNLWMTRSGIRFTLLRIMLLWSLASAGTMFIKTPLHFYIARFLLGLFEAGFFPGVILYLTYWFPAARRGRVTTLFMLAIPVAGMIGGPLSGWIMSALNMKDNLAGWQWLLLLEGLPTSVLGLICFVYLPDNPSQAGWLNDREKAFLTTDLAKGADSIGIPEAHSTLKDHLIAGFELLKHFQVWALGFVYFAIACANYAFTFWLPTMLTTAGVGSISRVGLLSAIPYGVGIIGALAIARSSDLRGERRWHIAGAIALAALALGASNVLHSSIALTVLILAVAAFFLFGGGILFWAVPPTCFRSDAAPAAIATVSSIGVIGGFISPTLLGWIKTQTGRLDTGISSICVLMITAAVVLLLTLPDEPGVARKNKA</sequence>
<dbReference type="InterPro" id="IPR020846">
    <property type="entry name" value="MFS_dom"/>
</dbReference>
<evidence type="ECO:0000256" key="3">
    <source>
        <dbReference type="ARBA" id="ARBA00022692"/>
    </source>
</evidence>
<keyword evidence="3 6" id="KW-0812">Transmembrane</keyword>
<feature type="transmembrane region" description="Helical" evidence="6">
    <location>
        <begin position="386"/>
        <end position="405"/>
    </location>
</feature>
<reference evidence="8 9" key="1">
    <citation type="submission" date="2020-07" db="EMBL/GenBank/DDBJ databases">
        <title>Genomic Encyclopedia of Type Strains, Phase IV (KMG-V): Genome sequencing to study the core and pangenomes of soil and plant-associated prokaryotes.</title>
        <authorList>
            <person name="Whitman W."/>
        </authorList>
    </citation>
    <scope>NUCLEOTIDE SEQUENCE [LARGE SCALE GENOMIC DNA]</scope>
    <source>
        <strain evidence="8 9">M8UP22</strain>
    </source>
</reference>
<dbReference type="CDD" id="cd17319">
    <property type="entry name" value="MFS_ExuT_GudP_like"/>
    <property type="match status" value="1"/>
</dbReference>
<evidence type="ECO:0000259" key="7">
    <source>
        <dbReference type="PROSITE" id="PS50850"/>
    </source>
</evidence>
<dbReference type="AlphaFoldDB" id="A0A852VEV9"/>
<comment type="caution">
    <text evidence="8">The sequence shown here is derived from an EMBL/GenBank/DDBJ whole genome shotgun (WGS) entry which is preliminary data.</text>
</comment>
<feature type="transmembrane region" description="Helical" evidence="6">
    <location>
        <begin position="411"/>
        <end position="433"/>
    </location>
</feature>
<gene>
    <name evidence="8" type="ORF">HDF08_000043</name>
</gene>
<dbReference type="FunFam" id="1.20.1250.20:FF:000018">
    <property type="entry name" value="MFS transporter permease"/>
    <property type="match status" value="1"/>
</dbReference>
<organism evidence="8 9">
    <name type="scientific">Tunturiibacter lichenicola</name>
    <dbReference type="NCBI Taxonomy" id="2051959"/>
    <lineage>
        <taxon>Bacteria</taxon>
        <taxon>Pseudomonadati</taxon>
        <taxon>Acidobacteriota</taxon>
        <taxon>Terriglobia</taxon>
        <taxon>Terriglobales</taxon>
        <taxon>Acidobacteriaceae</taxon>
        <taxon>Tunturiibacter</taxon>
    </lineage>
</organism>
<accession>A0A852VEV9</accession>
<dbReference type="Pfam" id="PF07690">
    <property type="entry name" value="MFS_1"/>
    <property type="match status" value="1"/>
</dbReference>
<comment type="subcellular location">
    <subcellularLocation>
        <location evidence="1">Membrane</location>
        <topology evidence="1">Multi-pass membrane protein</topology>
    </subcellularLocation>
</comment>
<dbReference type="PANTHER" id="PTHR43791">
    <property type="entry name" value="PERMEASE-RELATED"/>
    <property type="match status" value="1"/>
</dbReference>
<evidence type="ECO:0000313" key="8">
    <source>
        <dbReference type="EMBL" id="NYF87976.1"/>
    </source>
</evidence>
<evidence type="ECO:0000313" key="9">
    <source>
        <dbReference type="Proteomes" id="UP000564385"/>
    </source>
</evidence>
<keyword evidence="5 6" id="KW-0472">Membrane</keyword>
<name>A0A852VEV9_9BACT</name>
<feature type="transmembrane region" description="Helical" evidence="6">
    <location>
        <begin position="244"/>
        <end position="266"/>
    </location>
</feature>
<evidence type="ECO:0000256" key="5">
    <source>
        <dbReference type="ARBA" id="ARBA00023136"/>
    </source>
</evidence>
<evidence type="ECO:0000256" key="2">
    <source>
        <dbReference type="ARBA" id="ARBA00022448"/>
    </source>
</evidence>
<keyword evidence="2" id="KW-0813">Transport</keyword>
<feature type="transmembrane region" description="Helical" evidence="6">
    <location>
        <begin position="85"/>
        <end position="101"/>
    </location>
</feature>
<feature type="domain" description="Major facilitator superfamily (MFS) profile" evidence="7">
    <location>
        <begin position="85"/>
        <end position="501"/>
    </location>
</feature>
<dbReference type="SUPFAM" id="SSF103473">
    <property type="entry name" value="MFS general substrate transporter"/>
    <property type="match status" value="1"/>
</dbReference>
<dbReference type="Gene3D" id="1.20.1250.20">
    <property type="entry name" value="MFS general substrate transporter like domains"/>
    <property type="match status" value="2"/>
</dbReference>
<feature type="transmembrane region" description="Helical" evidence="6">
    <location>
        <begin position="320"/>
        <end position="341"/>
    </location>
</feature>
<dbReference type="GO" id="GO:0022857">
    <property type="term" value="F:transmembrane transporter activity"/>
    <property type="evidence" value="ECO:0007669"/>
    <property type="project" value="InterPro"/>
</dbReference>
<evidence type="ECO:0000256" key="4">
    <source>
        <dbReference type="ARBA" id="ARBA00022989"/>
    </source>
</evidence>
<feature type="transmembrane region" description="Helical" evidence="6">
    <location>
        <begin position="445"/>
        <end position="467"/>
    </location>
</feature>
<protein>
    <submittedName>
        <fullName evidence="8">Sugar phosphate permease</fullName>
    </submittedName>
</protein>
<feature type="transmembrane region" description="Helical" evidence="6">
    <location>
        <begin position="147"/>
        <end position="169"/>
    </location>
</feature>
<dbReference type="InterPro" id="IPR011701">
    <property type="entry name" value="MFS"/>
</dbReference>
<dbReference type="PROSITE" id="PS50850">
    <property type="entry name" value="MFS"/>
    <property type="match status" value="1"/>
</dbReference>
<dbReference type="PANTHER" id="PTHR43791:SF36">
    <property type="entry name" value="TRANSPORTER, PUTATIVE (AFU_ORTHOLOGUE AFUA_6G08340)-RELATED"/>
    <property type="match status" value="1"/>
</dbReference>